<gene>
    <name evidence="1" type="ORF">PVK06_041268</name>
</gene>
<keyword evidence="2" id="KW-1185">Reference proteome</keyword>
<accession>A0ABR0N9Y5</accession>
<organism evidence="1 2">
    <name type="scientific">Gossypium arboreum</name>
    <name type="common">Tree cotton</name>
    <name type="synonym">Gossypium nanking</name>
    <dbReference type="NCBI Taxonomy" id="29729"/>
    <lineage>
        <taxon>Eukaryota</taxon>
        <taxon>Viridiplantae</taxon>
        <taxon>Streptophyta</taxon>
        <taxon>Embryophyta</taxon>
        <taxon>Tracheophyta</taxon>
        <taxon>Spermatophyta</taxon>
        <taxon>Magnoliopsida</taxon>
        <taxon>eudicotyledons</taxon>
        <taxon>Gunneridae</taxon>
        <taxon>Pentapetalae</taxon>
        <taxon>rosids</taxon>
        <taxon>malvids</taxon>
        <taxon>Malvales</taxon>
        <taxon>Malvaceae</taxon>
        <taxon>Malvoideae</taxon>
        <taxon>Gossypium</taxon>
    </lineage>
</organism>
<proteinExistence type="predicted"/>
<dbReference type="InterPro" id="IPR038801">
    <property type="entry name" value="TAF1C"/>
</dbReference>
<sequence length="213" mass="23267">MAGDESNRTLLIDTDEYRAILKKNLHQACVAVALSRASTVKVEGSSAKVENQALQSDPMFKIPQIQEQGELDASISVVSTTQKMSGTRVRQSIAGTNDRCTVMGKVPPNEYPFSGVPVANDPVDYFDGILGDSVVGNLMASTLYFVHWYSVRFDNPSKTFTLDYLGSELFNSSSIVCSCCNPRMPEESVVLLENGALFLFDLASYVNCQKLNG</sequence>
<evidence type="ECO:0000313" key="1">
    <source>
        <dbReference type="EMBL" id="KAK5786630.1"/>
    </source>
</evidence>
<dbReference type="EMBL" id="JARKNE010000011">
    <property type="protein sequence ID" value="KAK5786630.1"/>
    <property type="molecule type" value="Genomic_DNA"/>
</dbReference>
<name>A0ABR0N9Y5_GOSAR</name>
<dbReference type="PANTHER" id="PTHR15319">
    <property type="entry name" value="TATA BOX-BINDING PROTEIN ASSOCIATED FACTOR RNA POLYMERASE I SUBUNIT C"/>
    <property type="match status" value="1"/>
</dbReference>
<comment type="caution">
    <text evidence="1">The sequence shown here is derived from an EMBL/GenBank/DDBJ whole genome shotgun (WGS) entry which is preliminary data.</text>
</comment>
<dbReference type="PANTHER" id="PTHR15319:SF1">
    <property type="entry name" value="TATA BOX-BINDING PROTEIN-ASSOCIATED FACTOR RNA POLYMERASE I SUBUNIT C"/>
    <property type="match status" value="1"/>
</dbReference>
<protein>
    <submittedName>
        <fullName evidence="1">Uncharacterized protein</fullName>
    </submittedName>
</protein>
<evidence type="ECO:0000313" key="2">
    <source>
        <dbReference type="Proteomes" id="UP001358586"/>
    </source>
</evidence>
<reference evidence="1 2" key="1">
    <citation type="submission" date="2023-03" db="EMBL/GenBank/DDBJ databases">
        <title>WGS of Gossypium arboreum.</title>
        <authorList>
            <person name="Yu D."/>
        </authorList>
    </citation>
    <scope>NUCLEOTIDE SEQUENCE [LARGE SCALE GENOMIC DNA]</scope>
    <source>
        <tissue evidence="1">Leaf</tissue>
    </source>
</reference>
<dbReference type="Proteomes" id="UP001358586">
    <property type="component" value="Chromosome 11"/>
</dbReference>